<dbReference type="Proteomes" id="UP001431783">
    <property type="component" value="Unassembled WGS sequence"/>
</dbReference>
<evidence type="ECO:0000256" key="1">
    <source>
        <dbReference type="SAM" id="Coils"/>
    </source>
</evidence>
<reference evidence="3 4" key="1">
    <citation type="submission" date="2023-03" db="EMBL/GenBank/DDBJ databases">
        <title>Genome insight into feeding habits of ladybird beetles.</title>
        <authorList>
            <person name="Li H.-S."/>
            <person name="Huang Y.-H."/>
            <person name="Pang H."/>
        </authorList>
    </citation>
    <scope>NUCLEOTIDE SEQUENCE [LARGE SCALE GENOMIC DNA]</scope>
    <source>
        <strain evidence="3">SYSU_2023b</strain>
        <tissue evidence="3">Whole body</tissue>
    </source>
</reference>
<keyword evidence="1" id="KW-0175">Coiled coil</keyword>
<evidence type="ECO:0000313" key="4">
    <source>
        <dbReference type="Proteomes" id="UP001431783"/>
    </source>
</evidence>
<protein>
    <submittedName>
        <fullName evidence="3">Uncharacterized protein</fullName>
    </submittedName>
</protein>
<feature type="coiled-coil region" evidence="1">
    <location>
        <begin position="107"/>
        <end position="141"/>
    </location>
</feature>
<organism evidence="3 4">
    <name type="scientific">Henosepilachna vigintioctopunctata</name>
    <dbReference type="NCBI Taxonomy" id="420089"/>
    <lineage>
        <taxon>Eukaryota</taxon>
        <taxon>Metazoa</taxon>
        <taxon>Ecdysozoa</taxon>
        <taxon>Arthropoda</taxon>
        <taxon>Hexapoda</taxon>
        <taxon>Insecta</taxon>
        <taxon>Pterygota</taxon>
        <taxon>Neoptera</taxon>
        <taxon>Endopterygota</taxon>
        <taxon>Coleoptera</taxon>
        <taxon>Polyphaga</taxon>
        <taxon>Cucujiformia</taxon>
        <taxon>Coccinelloidea</taxon>
        <taxon>Coccinellidae</taxon>
        <taxon>Epilachninae</taxon>
        <taxon>Epilachnini</taxon>
        <taxon>Henosepilachna</taxon>
    </lineage>
</organism>
<evidence type="ECO:0000256" key="2">
    <source>
        <dbReference type="SAM" id="SignalP"/>
    </source>
</evidence>
<accession>A0AAW1U4T5</accession>
<dbReference type="SUPFAM" id="SSF57889">
    <property type="entry name" value="Cysteine-rich domain"/>
    <property type="match status" value="1"/>
</dbReference>
<dbReference type="InterPro" id="IPR046349">
    <property type="entry name" value="C1-like_sf"/>
</dbReference>
<keyword evidence="4" id="KW-1185">Reference proteome</keyword>
<proteinExistence type="predicted"/>
<evidence type="ECO:0000313" key="3">
    <source>
        <dbReference type="EMBL" id="KAK9877480.1"/>
    </source>
</evidence>
<feature type="signal peptide" evidence="2">
    <location>
        <begin position="1"/>
        <end position="18"/>
    </location>
</feature>
<dbReference type="AlphaFoldDB" id="A0AAW1U4T5"/>
<gene>
    <name evidence="3" type="ORF">WA026_018589</name>
</gene>
<feature type="chain" id="PRO_5043957287" evidence="2">
    <location>
        <begin position="19"/>
        <end position="157"/>
    </location>
</feature>
<dbReference type="EMBL" id="JARQZJ010000042">
    <property type="protein sequence ID" value="KAK9877480.1"/>
    <property type="molecule type" value="Genomic_DNA"/>
</dbReference>
<name>A0AAW1U4T5_9CUCU</name>
<comment type="caution">
    <text evidence="3">The sequence shown here is derived from an EMBL/GenBank/DDBJ whole genome shotgun (WGS) entry which is preliminary data.</text>
</comment>
<sequence length="157" mass="17949">MVCNWGLSMDIMMLYMLAGDEDVSEDRSSNSNKDEKLCNHCNKKVLEYVVCIKCGENFHFSCMNQAAKRRNAICVHQMTQVSNVEEDNESGSCHAQAFQFMEINLKLEKVSAENILLKELLREVQEKNKILTENNNLLVQRLCDIDKKNAIAIAKKS</sequence>
<keyword evidence="2" id="KW-0732">Signal</keyword>